<dbReference type="Proteomes" id="UP000076476">
    <property type="component" value="Unassembled WGS sequence"/>
</dbReference>
<dbReference type="EMBL" id="LWBR01000075">
    <property type="protein sequence ID" value="KZN94842.1"/>
    <property type="molecule type" value="Genomic_DNA"/>
</dbReference>
<sequence>MAIKLTTVSIFVFMIISWMFGIYSLSKFYTPTIIIPIFNNYYWSTPFVGMLGLTVFFSIVSVAAFFILKYKNFRKRTAIYSIASILWIAIIAGQFKILLFNLGICH</sequence>
<keyword evidence="1" id="KW-1133">Transmembrane helix</keyword>
<organism evidence="2 3">
    <name type="scientific">Aeribacillus pallidus</name>
    <dbReference type="NCBI Taxonomy" id="33936"/>
    <lineage>
        <taxon>Bacteria</taxon>
        <taxon>Bacillati</taxon>
        <taxon>Bacillota</taxon>
        <taxon>Bacilli</taxon>
        <taxon>Bacillales</taxon>
        <taxon>Bacillaceae</taxon>
        <taxon>Aeribacillus</taxon>
    </lineage>
</organism>
<keyword evidence="1" id="KW-0472">Membrane</keyword>
<proteinExistence type="predicted"/>
<gene>
    <name evidence="2" type="ORF">AZI98_17795</name>
</gene>
<keyword evidence="1" id="KW-0812">Transmembrane</keyword>
<evidence type="ECO:0000256" key="1">
    <source>
        <dbReference type="SAM" id="Phobius"/>
    </source>
</evidence>
<keyword evidence="3" id="KW-1185">Reference proteome</keyword>
<dbReference type="OrthoDB" id="2721341at2"/>
<reference evidence="2 3" key="1">
    <citation type="submission" date="2016-04" db="EMBL/GenBank/DDBJ databases">
        <title>Draft genome sequence of Aeribacillus pallidus 8m3 from petroleum reservoir.</title>
        <authorList>
            <person name="Poltaraus A.B."/>
            <person name="Nazina T.N."/>
            <person name="Tourova T.P."/>
            <person name="Malakho S.M."/>
            <person name="Korshunova A.V."/>
            <person name="Sokolova D.S."/>
        </authorList>
    </citation>
    <scope>NUCLEOTIDE SEQUENCE [LARGE SCALE GENOMIC DNA]</scope>
    <source>
        <strain evidence="2 3">8m3</strain>
    </source>
</reference>
<feature type="transmembrane region" description="Helical" evidence="1">
    <location>
        <begin position="80"/>
        <end position="104"/>
    </location>
</feature>
<feature type="transmembrane region" description="Helical" evidence="1">
    <location>
        <begin position="7"/>
        <end position="26"/>
    </location>
</feature>
<accession>A0A161XZT6</accession>
<dbReference type="AlphaFoldDB" id="A0A161XZT6"/>
<protein>
    <submittedName>
        <fullName evidence="2">Uncharacterized protein</fullName>
    </submittedName>
</protein>
<feature type="transmembrane region" description="Helical" evidence="1">
    <location>
        <begin position="46"/>
        <end position="68"/>
    </location>
</feature>
<comment type="caution">
    <text evidence="2">The sequence shown here is derived from an EMBL/GenBank/DDBJ whole genome shotgun (WGS) entry which is preliminary data.</text>
</comment>
<dbReference type="RefSeq" id="WP_063389590.1">
    <property type="nucleotide sequence ID" value="NZ_LWBR01000075.1"/>
</dbReference>
<name>A0A161XZT6_9BACI</name>
<evidence type="ECO:0000313" key="2">
    <source>
        <dbReference type="EMBL" id="KZN94842.1"/>
    </source>
</evidence>
<evidence type="ECO:0000313" key="3">
    <source>
        <dbReference type="Proteomes" id="UP000076476"/>
    </source>
</evidence>